<comment type="caution">
    <text evidence="2">The sequence shown here is derived from an EMBL/GenBank/DDBJ whole genome shotgun (WGS) entry which is preliminary data.</text>
</comment>
<gene>
    <name evidence="2" type="ORF">OCOJLMKI_2884</name>
</gene>
<feature type="chain" id="PRO_5045630336" evidence="1">
    <location>
        <begin position="22"/>
        <end position="114"/>
    </location>
</feature>
<protein>
    <submittedName>
        <fullName evidence="2">Uncharacterized protein</fullName>
    </submittedName>
</protein>
<reference evidence="2" key="1">
    <citation type="journal article" date="2021" name="Front. Microbiol.">
        <title>Comprehensive Comparative Genomics and Phenotyping of Methylobacterium Species.</title>
        <authorList>
            <person name="Alessa O."/>
            <person name="Ogura Y."/>
            <person name="Fujitani Y."/>
            <person name="Takami H."/>
            <person name="Hayashi T."/>
            <person name="Sahin N."/>
            <person name="Tani A."/>
        </authorList>
    </citation>
    <scope>NUCLEOTIDE SEQUENCE</scope>
    <source>
        <strain evidence="2">DSM 19015</strain>
    </source>
</reference>
<sequence>MKTSMVLAGLALLLAAAPASAQGSSAERAACTPDVFRLCASHIPSVGQITACLKRERASLSAGCRTVMDNADKATTKVATRSLAAPKSPWCRFDRNDPAADSWRTWCGDNAWSD</sequence>
<evidence type="ECO:0000313" key="3">
    <source>
        <dbReference type="Proteomes" id="UP001055125"/>
    </source>
</evidence>
<feature type="signal peptide" evidence="1">
    <location>
        <begin position="1"/>
        <end position="21"/>
    </location>
</feature>
<keyword evidence="3" id="KW-1185">Reference proteome</keyword>
<dbReference type="Proteomes" id="UP001055125">
    <property type="component" value="Unassembled WGS sequence"/>
</dbReference>
<dbReference type="RefSeq" id="WP_306421434.1">
    <property type="nucleotide sequence ID" value="NZ_BPQP01000043.1"/>
</dbReference>
<reference evidence="2" key="2">
    <citation type="submission" date="2021-08" db="EMBL/GenBank/DDBJ databases">
        <authorList>
            <person name="Tani A."/>
            <person name="Ola A."/>
            <person name="Ogura Y."/>
            <person name="Katsura K."/>
            <person name="Hayashi T."/>
        </authorList>
    </citation>
    <scope>NUCLEOTIDE SEQUENCE</scope>
    <source>
        <strain evidence="2">DSM 19015</strain>
    </source>
</reference>
<accession>A0ABQ4S1R8</accession>
<organism evidence="2 3">
    <name type="scientific">Methylobacterium iners</name>
    <dbReference type="NCBI Taxonomy" id="418707"/>
    <lineage>
        <taxon>Bacteria</taxon>
        <taxon>Pseudomonadati</taxon>
        <taxon>Pseudomonadota</taxon>
        <taxon>Alphaproteobacteria</taxon>
        <taxon>Hyphomicrobiales</taxon>
        <taxon>Methylobacteriaceae</taxon>
        <taxon>Methylobacterium</taxon>
    </lineage>
</organism>
<evidence type="ECO:0000313" key="2">
    <source>
        <dbReference type="EMBL" id="GJD95670.1"/>
    </source>
</evidence>
<name>A0ABQ4S1R8_9HYPH</name>
<keyword evidence="1" id="KW-0732">Signal</keyword>
<proteinExistence type="predicted"/>
<dbReference type="EMBL" id="BPQP01000043">
    <property type="protein sequence ID" value="GJD95670.1"/>
    <property type="molecule type" value="Genomic_DNA"/>
</dbReference>
<evidence type="ECO:0000256" key="1">
    <source>
        <dbReference type="SAM" id="SignalP"/>
    </source>
</evidence>